<protein>
    <submittedName>
        <fullName evidence="1">Uncharacterized protein</fullName>
    </submittedName>
</protein>
<dbReference type="AlphaFoldDB" id="A0A9J5ZWH4"/>
<accession>A0A9J5ZWH4</accession>
<sequence length="169" mass="19809">MTRYITLGSHFPQSGVIIKLGSHIPKIQPNSTNSLGPTLITNTQQFFNQRPNFFNPYITTTTNTRNDPTPYVLLLSLSRRNVTQLAKPSQKVTRIQRDQAVRRQNTRRLHSQQRDSFNVHKQTESDSWRLCTCNSFMLVVFFTRHDGYFRSQFSERHRNLKFDENASFV</sequence>
<dbReference type="Proteomes" id="UP000824120">
    <property type="component" value="Chromosome 3"/>
</dbReference>
<proteinExistence type="predicted"/>
<reference evidence="1 2" key="1">
    <citation type="submission" date="2020-09" db="EMBL/GenBank/DDBJ databases">
        <title>De no assembly of potato wild relative species, Solanum commersonii.</title>
        <authorList>
            <person name="Cho K."/>
        </authorList>
    </citation>
    <scope>NUCLEOTIDE SEQUENCE [LARGE SCALE GENOMIC DNA]</scope>
    <source>
        <strain evidence="1">LZ3.2</strain>
        <tissue evidence="1">Leaf</tissue>
    </source>
</reference>
<evidence type="ECO:0000313" key="2">
    <source>
        <dbReference type="Proteomes" id="UP000824120"/>
    </source>
</evidence>
<name>A0A9J5ZWH4_SOLCO</name>
<comment type="caution">
    <text evidence="1">The sequence shown here is derived from an EMBL/GenBank/DDBJ whole genome shotgun (WGS) entry which is preliminary data.</text>
</comment>
<dbReference type="EMBL" id="JACXVP010000003">
    <property type="protein sequence ID" value="KAG5616427.1"/>
    <property type="molecule type" value="Genomic_DNA"/>
</dbReference>
<organism evidence="1 2">
    <name type="scientific">Solanum commersonii</name>
    <name type="common">Commerson's wild potato</name>
    <name type="synonym">Commerson's nightshade</name>
    <dbReference type="NCBI Taxonomy" id="4109"/>
    <lineage>
        <taxon>Eukaryota</taxon>
        <taxon>Viridiplantae</taxon>
        <taxon>Streptophyta</taxon>
        <taxon>Embryophyta</taxon>
        <taxon>Tracheophyta</taxon>
        <taxon>Spermatophyta</taxon>
        <taxon>Magnoliopsida</taxon>
        <taxon>eudicotyledons</taxon>
        <taxon>Gunneridae</taxon>
        <taxon>Pentapetalae</taxon>
        <taxon>asterids</taxon>
        <taxon>lamiids</taxon>
        <taxon>Solanales</taxon>
        <taxon>Solanaceae</taxon>
        <taxon>Solanoideae</taxon>
        <taxon>Solaneae</taxon>
        <taxon>Solanum</taxon>
    </lineage>
</organism>
<keyword evidence="2" id="KW-1185">Reference proteome</keyword>
<evidence type="ECO:0000313" key="1">
    <source>
        <dbReference type="EMBL" id="KAG5616427.1"/>
    </source>
</evidence>
<gene>
    <name evidence="1" type="ORF">H5410_016251</name>
</gene>